<dbReference type="AlphaFoldDB" id="A0A0B7BZH2"/>
<protein>
    <submittedName>
        <fullName evidence="1">Uncharacterized protein</fullName>
    </submittedName>
</protein>
<sequence length="68" mass="7734">GSEKKPQKNTFIRINISAIMALRYSKTFSKEVKESVNLQGSYDNYSPFSLNSLFCFIECSILTTLCDL</sequence>
<dbReference type="EMBL" id="HACG01050916">
    <property type="protein sequence ID" value="CEK97781.1"/>
    <property type="molecule type" value="Transcribed_RNA"/>
</dbReference>
<feature type="non-terminal residue" evidence="1">
    <location>
        <position position="68"/>
    </location>
</feature>
<organism evidence="1">
    <name type="scientific">Arion vulgaris</name>
    <dbReference type="NCBI Taxonomy" id="1028688"/>
    <lineage>
        <taxon>Eukaryota</taxon>
        <taxon>Metazoa</taxon>
        <taxon>Spiralia</taxon>
        <taxon>Lophotrochozoa</taxon>
        <taxon>Mollusca</taxon>
        <taxon>Gastropoda</taxon>
        <taxon>Heterobranchia</taxon>
        <taxon>Euthyneura</taxon>
        <taxon>Panpulmonata</taxon>
        <taxon>Eupulmonata</taxon>
        <taxon>Stylommatophora</taxon>
        <taxon>Helicina</taxon>
        <taxon>Arionoidea</taxon>
        <taxon>Arionidae</taxon>
        <taxon>Arion</taxon>
    </lineage>
</organism>
<accession>A0A0B7BZH2</accession>
<proteinExistence type="predicted"/>
<evidence type="ECO:0000313" key="1">
    <source>
        <dbReference type="EMBL" id="CEK97781.1"/>
    </source>
</evidence>
<reference evidence="1" key="1">
    <citation type="submission" date="2014-12" db="EMBL/GenBank/DDBJ databases">
        <title>Insight into the proteome of Arion vulgaris.</title>
        <authorList>
            <person name="Aradska J."/>
            <person name="Bulat T."/>
            <person name="Smidak R."/>
            <person name="Sarate P."/>
            <person name="Gangsoo J."/>
            <person name="Sialana F."/>
            <person name="Bilban M."/>
            <person name="Lubec G."/>
        </authorList>
    </citation>
    <scope>NUCLEOTIDE SEQUENCE</scope>
    <source>
        <tissue evidence="1">Skin</tissue>
    </source>
</reference>
<gene>
    <name evidence="1" type="primary">ORF216888</name>
</gene>
<name>A0A0B7BZH2_9EUPU</name>
<feature type="non-terminal residue" evidence="1">
    <location>
        <position position="1"/>
    </location>
</feature>